<keyword evidence="1" id="KW-0067">ATP-binding</keyword>
<gene>
    <name evidence="3" type="ORF">KU39_910</name>
</gene>
<dbReference type="InterPro" id="IPR011761">
    <property type="entry name" value="ATP-grasp"/>
</dbReference>
<proteinExistence type="predicted"/>
<keyword evidence="1" id="KW-0547">Nucleotide-binding</keyword>
<feature type="domain" description="ATP-grasp" evidence="2">
    <location>
        <begin position="57"/>
        <end position="112"/>
    </location>
</feature>
<accession>A0AAC8VGP3</accession>
<organism evidence="3 4">
    <name type="scientific">Piscirickettsia salmonis</name>
    <dbReference type="NCBI Taxonomy" id="1238"/>
    <lineage>
        <taxon>Bacteria</taxon>
        <taxon>Pseudomonadati</taxon>
        <taxon>Pseudomonadota</taxon>
        <taxon>Gammaproteobacteria</taxon>
        <taxon>Thiotrichales</taxon>
        <taxon>Piscirickettsiaceae</taxon>
        <taxon>Piscirickettsia</taxon>
    </lineage>
</organism>
<dbReference type="SUPFAM" id="SSF56059">
    <property type="entry name" value="Glutathione synthetase ATP-binding domain-like"/>
    <property type="match status" value="1"/>
</dbReference>
<evidence type="ECO:0000313" key="4">
    <source>
        <dbReference type="Proteomes" id="UP000029558"/>
    </source>
</evidence>
<dbReference type="GO" id="GO:0046872">
    <property type="term" value="F:metal ion binding"/>
    <property type="evidence" value="ECO:0007669"/>
    <property type="project" value="InterPro"/>
</dbReference>
<dbReference type="GO" id="GO:0005524">
    <property type="term" value="F:ATP binding"/>
    <property type="evidence" value="ECO:0007669"/>
    <property type="project" value="UniProtKB-UniRule"/>
</dbReference>
<name>A0AAC8VGP3_PISSA</name>
<sequence length="208" mass="23587">MYHCDFIIYGNKSIFKACSEYLFPNLDFKVGKTLSSIPVFNKQIQSVILNFSDQCLRSLGYHNGIYHLELFIKNNQLYFLEVGARIPASLVIKMYEITYGVNIADLSIAALTDSIPTSSSAQQKTTGNYFLWAYLAKTQGTIKKLIPPSLSSKFDIHWQVDVGQEILNSTSIIDRIGILTSTSNNLDTIQQDFEYLRQYCPLVVEQSK</sequence>
<evidence type="ECO:0000259" key="2">
    <source>
        <dbReference type="PROSITE" id="PS50975"/>
    </source>
</evidence>
<protein>
    <submittedName>
        <fullName evidence="3">Biotin carboxylase</fullName>
    </submittedName>
</protein>
<dbReference type="PROSITE" id="PS50975">
    <property type="entry name" value="ATP_GRASP"/>
    <property type="match status" value="1"/>
</dbReference>
<dbReference type="AlphaFoldDB" id="A0AAC8VGP3"/>
<dbReference type="Proteomes" id="UP000029558">
    <property type="component" value="Chromosome"/>
</dbReference>
<reference evidence="3 4" key="1">
    <citation type="journal article" date="2014" name="Genome Announc.">
        <title>Comparative Genome Analysis of Two Isolates of the Fish Pathogen Piscirickettsia salmonis from Different Hosts Reveals Major Differences in Virulence-Associated Secretion Systems.</title>
        <authorList>
            <person name="Bohle H."/>
            <person name="Henriquez P."/>
            <person name="Grothusen H."/>
            <person name="Navas E."/>
            <person name="Sandoval A."/>
            <person name="Bustamante F."/>
            <person name="Bustos P."/>
            <person name="Mancilla M."/>
        </authorList>
    </citation>
    <scope>NUCLEOTIDE SEQUENCE [LARGE SCALE GENOMIC DNA]</scope>
    <source>
        <strain evidence="4">B1-32597</strain>
    </source>
</reference>
<evidence type="ECO:0000256" key="1">
    <source>
        <dbReference type="PROSITE-ProRule" id="PRU00409"/>
    </source>
</evidence>
<dbReference type="Gene3D" id="3.30.470.20">
    <property type="entry name" value="ATP-grasp fold, B domain"/>
    <property type="match status" value="1"/>
</dbReference>
<dbReference type="EMBL" id="CP012508">
    <property type="protein sequence ID" value="ALB22093.1"/>
    <property type="molecule type" value="Genomic_DNA"/>
</dbReference>
<evidence type="ECO:0000313" key="3">
    <source>
        <dbReference type="EMBL" id="ALB22093.1"/>
    </source>
</evidence>